<reference evidence="3 4" key="1">
    <citation type="submission" date="2022-08" db="EMBL/GenBank/DDBJ databases">
        <title>Reclassification of Massilia species as members of the genera Telluria, Duganella, Pseudoduganella, Mokoshia gen. nov. and Zemynaea gen. nov. using orthogonal and non-orthogonal genome-based approaches.</title>
        <authorList>
            <person name="Bowman J.P."/>
        </authorList>
    </citation>
    <scope>NUCLEOTIDE SEQUENCE [LARGE SCALE GENOMIC DNA]</scope>
    <source>
        <strain evidence="3 4">LMG 28164</strain>
    </source>
</reference>
<dbReference type="RefSeq" id="WP_258845750.1">
    <property type="nucleotide sequence ID" value="NZ_JANUGX010000012.1"/>
</dbReference>
<evidence type="ECO:0000259" key="1">
    <source>
        <dbReference type="Pfam" id="PF14606"/>
    </source>
</evidence>
<dbReference type="Gene3D" id="2.60.120.260">
    <property type="entry name" value="Galactose-binding domain-like"/>
    <property type="match status" value="1"/>
</dbReference>
<dbReference type="SUPFAM" id="SSF52266">
    <property type="entry name" value="SGNH hydrolase"/>
    <property type="match status" value="1"/>
</dbReference>
<dbReference type="Pfam" id="PF14606">
    <property type="entry name" value="Lipase_GDSL_3"/>
    <property type="match status" value="1"/>
</dbReference>
<protein>
    <submittedName>
        <fullName evidence="3">GDSL-type esterase/lipase family protein</fullName>
    </submittedName>
</protein>
<evidence type="ECO:0000259" key="2">
    <source>
        <dbReference type="Pfam" id="PF21181"/>
    </source>
</evidence>
<dbReference type="InterPro" id="IPR036514">
    <property type="entry name" value="SGNH_hydro_sf"/>
</dbReference>
<proteinExistence type="predicted"/>
<comment type="caution">
    <text evidence="3">The sequence shown here is derived from an EMBL/GenBank/DDBJ whole genome shotgun (WGS) entry which is preliminary data.</text>
</comment>
<sequence>MIETPLTRDFIHGAVDIEQTPMGLLPHRLPAWARAQCPDAQLAMAESQPSGVRLVFQAAATVVELGVLATKRVYGALGPRPDGVYDLFIGGELAQQGSVQGGRTLQIDMATGAANVIEGEVQALRFGGLPPGQKTIEIWLPHDEVTELVSLRSDTPLSPVPAAGRRRWVHHGSSISQGSNTTHPSGTWPAVAAVRTGFDLLNLGYSGNALLDPFAARTIRDLPADLISIKIGINLVNKDLMRLRAFGSAMHGFLDTIREGHPATPLLVVSPIFCPIHETVPGPSVYDLDALAEGRLLFRAGGSADEVRQGKLTLGVIRDELRKIVEQRRAGGDAHLRYVDGLELYGPNDNLRLPLPDELHPDAASHRLIGERFAGLLR</sequence>
<organism evidence="3 4">
    <name type="scientific">Massilia norwichensis</name>
    <dbReference type="NCBI Taxonomy" id="1442366"/>
    <lineage>
        <taxon>Bacteria</taxon>
        <taxon>Pseudomonadati</taxon>
        <taxon>Pseudomonadota</taxon>
        <taxon>Betaproteobacteria</taxon>
        <taxon>Burkholderiales</taxon>
        <taxon>Oxalobacteraceae</taxon>
        <taxon>Telluria group</taxon>
        <taxon>Massilia</taxon>
    </lineage>
</organism>
<dbReference type="InterPro" id="IPR013830">
    <property type="entry name" value="SGNH_hydro"/>
</dbReference>
<evidence type="ECO:0000313" key="4">
    <source>
        <dbReference type="Proteomes" id="UP001205560"/>
    </source>
</evidence>
<dbReference type="Pfam" id="PF21181">
    <property type="entry name" value="SsfX3_N"/>
    <property type="match status" value="1"/>
</dbReference>
<name>A0ABT2A7A7_9BURK</name>
<accession>A0ABT2A7A7</accession>
<dbReference type="EMBL" id="JANUGX010000012">
    <property type="protein sequence ID" value="MCS0589975.1"/>
    <property type="molecule type" value="Genomic_DNA"/>
</dbReference>
<dbReference type="Gene3D" id="3.40.50.1110">
    <property type="entry name" value="SGNH hydrolase"/>
    <property type="match status" value="1"/>
</dbReference>
<feature type="domain" description="SGNH hydrolase-type esterase" evidence="1">
    <location>
        <begin position="168"/>
        <end position="270"/>
    </location>
</feature>
<keyword evidence="4" id="KW-1185">Reference proteome</keyword>
<evidence type="ECO:0000313" key="3">
    <source>
        <dbReference type="EMBL" id="MCS0589975.1"/>
    </source>
</evidence>
<dbReference type="InterPro" id="IPR048977">
    <property type="entry name" value="SsfX3-like_N"/>
</dbReference>
<gene>
    <name evidence="3" type="ORF">NX782_12250</name>
</gene>
<feature type="domain" description="SsfX3-like N-terminal" evidence="2">
    <location>
        <begin position="12"/>
        <end position="142"/>
    </location>
</feature>
<dbReference type="Proteomes" id="UP001205560">
    <property type="component" value="Unassembled WGS sequence"/>
</dbReference>